<evidence type="ECO:0000313" key="3">
    <source>
        <dbReference type="Proteomes" id="UP001303222"/>
    </source>
</evidence>
<dbReference type="EMBL" id="MU859228">
    <property type="protein sequence ID" value="KAK3949107.1"/>
    <property type="molecule type" value="Genomic_DNA"/>
</dbReference>
<keyword evidence="3" id="KW-1185">Reference proteome</keyword>
<evidence type="ECO:0000256" key="1">
    <source>
        <dbReference type="SAM" id="MobiDB-lite"/>
    </source>
</evidence>
<sequence>MYGPGGANPYGVSTPATTVPPTHVEILGRRTANDLRGHSIQAVAAASERFFSDFPNGEFALMDTDSVYEAAGRRHILMCGFFAIINSFQDLKRYDKRVRVPKFEELLDVLENEAAARFMEYGMLDIPYNRFSYDELCVILDEWVKKYWPSCPWGGVRLGVVSPVAPSQLRIPVPNHPNAAKKKLLAPQLPISDPAPTGLPDLVVWIANLSGDHWEGMAKVTQEREKQVLPQTGHDPHAMQSPNHLFQQAVTLSHLGSPNQKSARGMPITWRTLWKPASQLKQKTERKRQGAMAHLRGQRLKHRVTPKVEEDKSQEQKKSAKKTRK</sequence>
<feature type="compositionally biased region" description="Basic and acidic residues" evidence="1">
    <location>
        <begin position="306"/>
        <end position="318"/>
    </location>
</feature>
<proteinExistence type="predicted"/>
<evidence type="ECO:0000313" key="2">
    <source>
        <dbReference type="EMBL" id="KAK3949107.1"/>
    </source>
</evidence>
<accession>A0AAN6NSJ4</accession>
<gene>
    <name evidence="2" type="ORF">QBC32DRAFT_364517</name>
</gene>
<protein>
    <submittedName>
        <fullName evidence="2">Uncharacterized protein</fullName>
    </submittedName>
</protein>
<dbReference type="AlphaFoldDB" id="A0AAN6NSJ4"/>
<feature type="region of interest" description="Disordered" evidence="1">
    <location>
        <begin position="276"/>
        <end position="325"/>
    </location>
</feature>
<feature type="compositionally biased region" description="Basic residues" evidence="1">
    <location>
        <begin position="296"/>
        <end position="305"/>
    </location>
</feature>
<organism evidence="2 3">
    <name type="scientific">Pseudoneurospora amorphoporcata</name>
    <dbReference type="NCBI Taxonomy" id="241081"/>
    <lineage>
        <taxon>Eukaryota</taxon>
        <taxon>Fungi</taxon>
        <taxon>Dikarya</taxon>
        <taxon>Ascomycota</taxon>
        <taxon>Pezizomycotina</taxon>
        <taxon>Sordariomycetes</taxon>
        <taxon>Sordariomycetidae</taxon>
        <taxon>Sordariales</taxon>
        <taxon>Sordariaceae</taxon>
        <taxon>Pseudoneurospora</taxon>
    </lineage>
</organism>
<dbReference type="Proteomes" id="UP001303222">
    <property type="component" value="Unassembled WGS sequence"/>
</dbReference>
<name>A0AAN6NSJ4_9PEZI</name>
<comment type="caution">
    <text evidence="2">The sequence shown here is derived from an EMBL/GenBank/DDBJ whole genome shotgun (WGS) entry which is preliminary data.</text>
</comment>
<reference evidence="2" key="1">
    <citation type="journal article" date="2023" name="Mol. Phylogenet. Evol.">
        <title>Genome-scale phylogeny and comparative genomics of the fungal order Sordariales.</title>
        <authorList>
            <person name="Hensen N."/>
            <person name="Bonometti L."/>
            <person name="Westerberg I."/>
            <person name="Brannstrom I.O."/>
            <person name="Guillou S."/>
            <person name="Cros-Aarteil S."/>
            <person name="Calhoun S."/>
            <person name="Haridas S."/>
            <person name="Kuo A."/>
            <person name="Mondo S."/>
            <person name="Pangilinan J."/>
            <person name="Riley R."/>
            <person name="LaButti K."/>
            <person name="Andreopoulos B."/>
            <person name="Lipzen A."/>
            <person name="Chen C."/>
            <person name="Yan M."/>
            <person name="Daum C."/>
            <person name="Ng V."/>
            <person name="Clum A."/>
            <person name="Steindorff A."/>
            <person name="Ohm R.A."/>
            <person name="Martin F."/>
            <person name="Silar P."/>
            <person name="Natvig D.O."/>
            <person name="Lalanne C."/>
            <person name="Gautier V."/>
            <person name="Ament-Velasquez S.L."/>
            <person name="Kruys A."/>
            <person name="Hutchinson M.I."/>
            <person name="Powell A.J."/>
            <person name="Barry K."/>
            <person name="Miller A.N."/>
            <person name="Grigoriev I.V."/>
            <person name="Debuchy R."/>
            <person name="Gladieux P."/>
            <person name="Hiltunen Thoren M."/>
            <person name="Johannesson H."/>
        </authorList>
    </citation>
    <scope>NUCLEOTIDE SEQUENCE</scope>
    <source>
        <strain evidence="2">CBS 626.80</strain>
    </source>
</reference>
<reference evidence="2" key="2">
    <citation type="submission" date="2023-06" db="EMBL/GenBank/DDBJ databases">
        <authorList>
            <consortium name="Lawrence Berkeley National Laboratory"/>
            <person name="Mondo S.J."/>
            <person name="Hensen N."/>
            <person name="Bonometti L."/>
            <person name="Westerberg I."/>
            <person name="Brannstrom I.O."/>
            <person name="Guillou S."/>
            <person name="Cros-Aarteil S."/>
            <person name="Calhoun S."/>
            <person name="Haridas S."/>
            <person name="Kuo A."/>
            <person name="Pangilinan J."/>
            <person name="Riley R."/>
            <person name="Labutti K."/>
            <person name="Andreopoulos B."/>
            <person name="Lipzen A."/>
            <person name="Chen C."/>
            <person name="Yanf M."/>
            <person name="Daum C."/>
            <person name="Ng V."/>
            <person name="Clum A."/>
            <person name="Steindorff A."/>
            <person name="Ohm R."/>
            <person name="Martin F."/>
            <person name="Silar P."/>
            <person name="Natvig D."/>
            <person name="Lalanne C."/>
            <person name="Gautier V."/>
            <person name="Ament-Velasquez S.L."/>
            <person name="Kruys A."/>
            <person name="Hutchinson M.I."/>
            <person name="Powell A.J."/>
            <person name="Barry K."/>
            <person name="Miller A.N."/>
            <person name="Grigoriev I.V."/>
            <person name="Debuchy R."/>
            <person name="Gladieux P."/>
            <person name="Thoren M.H."/>
            <person name="Johannesson H."/>
        </authorList>
    </citation>
    <scope>NUCLEOTIDE SEQUENCE</scope>
    <source>
        <strain evidence="2">CBS 626.80</strain>
    </source>
</reference>